<feature type="non-terminal residue" evidence="1">
    <location>
        <position position="1"/>
    </location>
</feature>
<accession>A0AA38F321</accession>
<proteinExistence type="predicted"/>
<organism evidence="1 2">
    <name type="scientific">Taxus chinensis</name>
    <name type="common">Chinese yew</name>
    <name type="synonym">Taxus wallichiana var. chinensis</name>
    <dbReference type="NCBI Taxonomy" id="29808"/>
    <lineage>
        <taxon>Eukaryota</taxon>
        <taxon>Viridiplantae</taxon>
        <taxon>Streptophyta</taxon>
        <taxon>Embryophyta</taxon>
        <taxon>Tracheophyta</taxon>
        <taxon>Spermatophyta</taxon>
        <taxon>Pinopsida</taxon>
        <taxon>Pinidae</taxon>
        <taxon>Conifers II</taxon>
        <taxon>Cupressales</taxon>
        <taxon>Taxaceae</taxon>
        <taxon>Taxus</taxon>
    </lineage>
</organism>
<dbReference type="AlphaFoldDB" id="A0AA38F321"/>
<keyword evidence="2" id="KW-1185">Reference proteome</keyword>
<reference evidence="1 2" key="1">
    <citation type="journal article" date="2021" name="Nat. Plants">
        <title>The Taxus genome provides insights into paclitaxel biosynthesis.</title>
        <authorList>
            <person name="Xiong X."/>
            <person name="Gou J."/>
            <person name="Liao Q."/>
            <person name="Li Y."/>
            <person name="Zhou Q."/>
            <person name="Bi G."/>
            <person name="Li C."/>
            <person name="Du R."/>
            <person name="Wang X."/>
            <person name="Sun T."/>
            <person name="Guo L."/>
            <person name="Liang H."/>
            <person name="Lu P."/>
            <person name="Wu Y."/>
            <person name="Zhang Z."/>
            <person name="Ro D.K."/>
            <person name="Shang Y."/>
            <person name="Huang S."/>
            <person name="Yan J."/>
        </authorList>
    </citation>
    <scope>NUCLEOTIDE SEQUENCE [LARGE SCALE GENOMIC DNA]</scope>
    <source>
        <strain evidence="1">Ta-2019</strain>
    </source>
</reference>
<name>A0AA38F321_TAXCH</name>
<gene>
    <name evidence="1" type="ORF">KI387_034766</name>
</gene>
<dbReference type="EMBL" id="JAHRHJ020003813">
    <property type="protein sequence ID" value="KAH9290649.1"/>
    <property type="molecule type" value="Genomic_DNA"/>
</dbReference>
<comment type="caution">
    <text evidence="1">The sequence shown here is derived from an EMBL/GenBank/DDBJ whole genome shotgun (WGS) entry which is preliminary data.</text>
</comment>
<evidence type="ECO:0000313" key="1">
    <source>
        <dbReference type="EMBL" id="KAH9290649.1"/>
    </source>
</evidence>
<feature type="non-terminal residue" evidence="1">
    <location>
        <position position="64"/>
    </location>
</feature>
<dbReference type="Proteomes" id="UP000824469">
    <property type="component" value="Unassembled WGS sequence"/>
</dbReference>
<protein>
    <submittedName>
        <fullName evidence="1">Uncharacterized protein</fullName>
    </submittedName>
</protein>
<evidence type="ECO:0000313" key="2">
    <source>
        <dbReference type="Proteomes" id="UP000824469"/>
    </source>
</evidence>
<sequence length="64" mass="7141">AAEDKERALSDHWVLVNGKQLSVCRVDFPVIMVCNMESLQMTNNGALDAHFSISESCNMTKILE</sequence>